<feature type="domain" description="PhoD-like phosphatase metallophosphatase" evidence="1">
    <location>
        <begin position="117"/>
        <end position="484"/>
    </location>
</feature>
<dbReference type="PANTHER" id="PTHR43606:SF2">
    <property type="entry name" value="ALKALINE PHOSPHATASE FAMILY PROTEIN (AFU_ORTHOLOGUE AFUA_5G03860)"/>
    <property type="match status" value="1"/>
</dbReference>
<evidence type="ECO:0000313" key="4">
    <source>
        <dbReference type="Proteomes" id="UP000003111"/>
    </source>
</evidence>
<dbReference type="CDD" id="cd07389">
    <property type="entry name" value="MPP_PhoD"/>
    <property type="match status" value="1"/>
</dbReference>
<dbReference type="Pfam" id="PF09423">
    <property type="entry name" value="PhoD"/>
    <property type="match status" value="1"/>
</dbReference>
<name>E2S913_9ACTN</name>
<evidence type="ECO:0000259" key="1">
    <source>
        <dbReference type="Pfam" id="PF09423"/>
    </source>
</evidence>
<dbReference type="PANTHER" id="PTHR43606">
    <property type="entry name" value="PHOSPHATASE, PUTATIVE (AFU_ORTHOLOGUE AFUA_6G08710)-RELATED"/>
    <property type="match status" value="1"/>
</dbReference>
<dbReference type="Gene3D" id="2.60.40.380">
    <property type="entry name" value="Purple acid phosphatase-like, N-terminal"/>
    <property type="match status" value="1"/>
</dbReference>
<protein>
    <submittedName>
        <fullName evidence="3">PhoD-like phosphatase</fullName>
    </submittedName>
</protein>
<keyword evidence="4" id="KW-1185">Reference proteome</keyword>
<dbReference type="InterPro" id="IPR032093">
    <property type="entry name" value="PhoD_N"/>
</dbReference>
<dbReference type="InterPro" id="IPR038607">
    <property type="entry name" value="PhoD-like_sf"/>
</dbReference>
<dbReference type="InterPro" id="IPR029052">
    <property type="entry name" value="Metallo-depent_PP-like"/>
</dbReference>
<feature type="domain" description="Phospholipase D N-terminal" evidence="2">
    <location>
        <begin position="8"/>
        <end position="104"/>
    </location>
</feature>
<dbReference type="Proteomes" id="UP000003111">
    <property type="component" value="Unassembled WGS sequence"/>
</dbReference>
<dbReference type="SUPFAM" id="SSF56300">
    <property type="entry name" value="Metallo-dependent phosphatases"/>
    <property type="match status" value="1"/>
</dbReference>
<sequence length="524" mass="57087">MTQIMFGHGVASGDPLPTSVVLWTRVTPTPEALPGSGVGPDTSVTWQVATSQAFSSIVKSGTVTTGTDRDHTVKVDATDLAPGTTYWYRFVADGQNSPIGRTRTAPADETATGKLRFGVVSCANYQAGFFSAYRHLAGQQLDAVIHLGDYIYEYANGEYGLGQGNVVVRPQQPEHEILVLDDYRQRHATYKSDPDLQTLHASAAFICTWDDHETANDAFIGGAENHDPATEGDWEARRQAAFRAYDEWMPVRMSGTSAIGDGYQLYRRFRFGQLADLSMLDLRTYRSAPGGAFDFTPIPDAPNRKIAGDEQLGWLESGLVESDAQWKLIGNPVMITPVLFPPLPNQVRDALVDFAGLLPVEGQAYNTDQWDGYTVERRRVLEFLADHGIINTVFLTGDIHSGWACELPVNPGLAPFSTNIGTELVCSSVTSNNLKDIVGAPPRSVSVGVETAIKTANRHIKYLDFDSHGYSVLEVTPSRLQMDWYVISDRADPQATAAWSTSYSVEAGTQRVQKVSAPTVGGAA</sequence>
<dbReference type="EMBL" id="ACLF03000003">
    <property type="protein sequence ID" value="EFQ84283.1"/>
    <property type="molecule type" value="Genomic_DNA"/>
</dbReference>
<dbReference type="AlphaFoldDB" id="E2S913"/>
<evidence type="ECO:0000259" key="2">
    <source>
        <dbReference type="Pfam" id="PF16655"/>
    </source>
</evidence>
<reference evidence="3" key="1">
    <citation type="submission" date="2010-08" db="EMBL/GenBank/DDBJ databases">
        <authorList>
            <person name="Muzny D."/>
            <person name="Qin X."/>
            <person name="Buhay C."/>
            <person name="Dugan-Rocha S."/>
            <person name="Ding Y."/>
            <person name="Chen G."/>
            <person name="Hawes A."/>
            <person name="Holder M."/>
            <person name="Jhangiani S."/>
            <person name="Johnson A."/>
            <person name="Khan Z."/>
            <person name="Li Z."/>
            <person name="Liu W."/>
            <person name="Liu X."/>
            <person name="Perez L."/>
            <person name="Shen H."/>
            <person name="Wang Q."/>
            <person name="Watt J."/>
            <person name="Xi L."/>
            <person name="Xin Y."/>
            <person name="Zhou J."/>
            <person name="Deng J."/>
            <person name="Jiang H."/>
            <person name="Liu Y."/>
            <person name="Qu J."/>
            <person name="Song X.-Z."/>
            <person name="Zhang L."/>
            <person name="Villasana D."/>
            <person name="Johnson A."/>
            <person name="Liu J."/>
            <person name="Liyanage D."/>
            <person name="Lorensuhewa L."/>
            <person name="Robinson T."/>
            <person name="Song A."/>
            <person name="Song B.-B."/>
            <person name="Dinh H."/>
            <person name="Thornton R."/>
            <person name="Coyle M."/>
            <person name="Francisco L."/>
            <person name="Jackson L."/>
            <person name="Javaid M."/>
            <person name="Korchina V."/>
            <person name="Kovar C."/>
            <person name="Mata R."/>
            <person name="Mathew T."/>
            <person name="Ngo R."/>
            <person name="Nguyen L."/>
            <person name="Nguyen N."/>
            <person name="Okwuonu G."/>
            <person name="Ongeri F."/>
            <person name="Pham C."/>
            <person name="Simmons D."/>
            <person name="Wilczek-Boney K."/>
            <person name="Hale W."/>
            <person name="Jakkamsetti A."/>
            <person name="Pham P."/>
            <person name="Ruth R."/>
            <person name="San Lucas F."/>
            <person name="Warren J."/>
            <person name="Zhang J."/>
            <person name="Zhao Z."/>
            <person name="Zhou C."/>
            <person name="Zhu D."/>
            <person name="Lee S."/>
            <person name="Bess C."/>
            <person name="Blankenburg K."/>
            <person name="Forbes L."/>
            <person name="Fu Q."/>
            <person name="Gubbala S."/>
            <person name="Hirani K."/>
            <person name="Jayaseelan J.C."/>
            <person name="Lara F."/>
            <person name="Munidasa M."/>
            <person name="Palculict T."/>
            <person name="Patil S."/>
            <person name="Pu L.-L."/>
            <person name="Saada N."/>
            <person name="Tang L."/>
            <person name="Weissenberger G."/>
            <person name="Zhu Y."/>
            <person name="Hemphill L."/>
            <person name="Shang Y."/>
            <person name="Youmans B."/>
            <person name="Ayvaz T."/>
            <person name="Ross M."/>
            <person name="Santibanez J."/>
            <person name="Aqrawi P."/>
            <person name="Gross S."/>
            <person name="Joshi V."/>
            <person name="Fowler G."/>
            <person name="Nazareth L."/>
            <person name="Reid J."/>
            <person name="Worley K."/>
            <person name="Petrosino J."/>
            <person name="Highlander S."/>
            <person name="Gibbs R."/>
        </authorList>
    </citation>
    <scope>NUCLEOTIDE SEQUENCE [LARGE SCALE GENOMIC DNA]</scope>
    <source>
        <strain evidence="3">DSM 15272</strain>
    </source>
</reference>
<dbReference type="Pfam" id="PF16655">
    <property type="entry name" value="PhoD_N"/>
    <property type="match status" value="1"/>
</dbReference>
<dbReference type="InterPro" id="IPR052900">
    <property type="entry name" value="Phospholipid_Metab_Enz"/>
</dbReference>
<dbReference type="eggNOG" id="COG3540">
    <property type="taxonomic scope" value="Bacteria"/>
</dbReference>
<dbReference type="STRING" id="585531.HMPREF0063_10999"/>
<dbReference type="RefSeq" id="WP_007078021.1">
    <property type="nucleotide sequence ID" value="NZ_CM001024.1"/>
</dbReference>
<organism evidence="3 4">
    <name type="scientific">Aeromicrobium marinum DSM 15272</name>
    <dbReference type="NCBI Taxonomy" id="585531"/>
    <lineage>
        <taxon>Bacteria</taxon>
        <taxon>Bacillati</taxon>
        <taxon>Actinomycetota</taxon>
        <taxon>Actinomycetes</taxon>
        <taxon>Propionibacteriales</taxon>
        <taxon>Nocardioidaceae</taxon>
        <taxon>Aeromicrobium</taxon>
    </lineage>
</organism>
<evidence type="ECO:0000313" key="3">
    <source>
        <dbReference type="EMBL" id="EFQ84283.1"/>
    </source>
</evidence>
<comment type="caution">
    <text evidence="3">The sequence shown here is derived from an EMBL/GenBank/DDBJ whole genome shotgun (WGS) entry which is preliminary data.</text>
</comment>
<gene>
    <name evidence="3" type="ORF">HMPREF0063_10999</name>
</gene>
<accession>E2S913</accession>
<proteinExistence type="predicted"/>
<dbReference type="InterPro" id="IPR018946">
    <property type="entry name" value="PhoD-like_MPP"/>
</dbReference>
<dbReference type="Gene3D" id="3.60.21.70">
    <property type="entry name" value="PhoD-like phosphatase"/>
    <property type="match status" value="1"/>
</dbReference>
<dbReference type="HOGENOM" id="CLU_015982_1_0_11"/>